<dbReference type="InterPro" id="IPR042495">
    <property type="entry name" value="PDGFRL"/>
</dbReference>
<dbReference type="Proteomes" id="UP001642540">
    <property type="component" value="Unassembled WGS sequence"/>
</dbReference>
<evidence type="ECO:0008006" key="5">
    <source>
        <dbReference type="Google" id="ProtNLM"/>
    </source>
</evidence>
<evidence type="ECO:0000256" key="1">
    <source>
        <dbReference type="SAM" id="MobiDB-lite"/>
    </source>
</evidence>
<keyword evidence="4" id="KW-1185">Reference proteome</keyword>
<protein>
    <recommendedName>
        <fullName evidence="5">Ig-like domain-containing protein</fullName>
    </recommendedName>
</protein>
<accession>A0ABP1QYP4</accession>
<keyword evidence="2" id="KW-0812">Transmembrane</keyword>
<dbReference type="PANTHER" id="PTHR15360:SF4">
    <property type="entry name" value="PROTEIN KINASE DOMAIN-CONTAINING PROTEIN"/>
    <property type="match status" value="1"/>
</dbReference>
<dbReference type="Gene3D" id="2.60.40.10">
    <property type="entry name" value="Immunoglobulins"/>
    <property type="match status" value="2"/>
</dbReference>
<feature type="transmembrane region" description="Helical" evidence="2">
    <location>
        <begin position="25"/>
        <end position="44"/>
    </location>
</feature>
<proteinExistence type="predicted"/>
<keyword evidence="2" id="KW-0472">Membrane</keyword>
<evidence type="ECO:0000313" key="4">
    <source>
        <dbReference type="Proteomes" id="UP001642540"/>
    </source>
</evidence>
<name>A0ABP1QYP4_9HEXA</name>
<dbReference type="PANTHER" id="PTHR15360">
    <property type="entry name" value="PLATELET-DERIVED GROWTH FACTOR RECEPTOR LIKE"/>
    <property type="match status" value="1"/>
</dbReference>
<evidence type="ECO:0000313" key="3">
    <source>
        <dbReference type="EMBL" id="CAL8113900.1"/>
    </source>
</evidence>
<dbReference type="EMBL" id="CAXLJM020000049">
    <property type="protein sequence ID" value="CAL8113900.1"/>
    <property type="molecule type" value="Genomic_DNA"/>
</dbReference>
<keyword evidence="2" id="KW-1133">Transmembrane helix</keyword>
<feature type="region of interest" description="Disordered" evidence="1">
    <location>
        <begin position="414"/>
        <end position="437"/>
    </location>
</feature>
<gene>
    <name evidence="3" type="ORF">ODALV1_LOCUS16224</name>
</gene>
<sequence length="1253" mass="140767">MGNWVQLTRVASSPRHSKSYRCYRLIGFLQVIIVSSCLISPSFVNGLVFRNEITDSGQQGRSLIGPGGVILDIPKIRVLRYKVRNNDPNVVSDELDCDNGECGDVIEQPANKLQLGTNSAKETNEWSIPPNVTQLVIECKSRSGVVEWEYEGNGVMSDIEIENTRHVGDFWAASTYLHVSTVTFNRISDQLVGKYTCKNVDKSTKSNSFYLFVPQPKSRVINDGRKIEVMPPSHSDEVIIPCRMEKRHTPVYLFRKGPDGNYRRMQLNNRGRFDPYLGFVLPVTPDVFGEYACKVDKKRRKKTKRDAPSLAMMPPPLQKGTVAASPGYSAFPNSDELAEIIKTEDDVAFLASLLTSSSGEHPTVPPELAMPPVPTPHTNVTQDIQEVVQFQPYKQRKHRPFHRRRKRPFMRRRHGGGIASNLLSRRGGPPLHSPMGQLQMPQRGSFIQHRRPVYHRSPINIGPPPNSNMMEPQNSPSASGSLSLPVILNHPMHSPHFHHHHNHPPHHQKFPPSAATVGVLPTFTSNSGSLMGQNVEEKVTGSQEFSAASQPPLLSPHQAFIAETLMSRVEVPKVPAKPPAKKPISLFPQNLLPPTMSVMHTMQCVLKKMVLGADVPCNASLADGIAERHGSTNTNNANSIIETPLPVKEQKTILEVAIIPPPENKFFPVKSAIFTTTPFFVKWETRFTDYANWAEANHTLKDGVFKRHRAEEVADFENGINALEVFDVPEGETGNITVTYMGGRKEIKTHTWHYFIINNTASSNKGLKQTVDGVVKVFMCRSATSKRPVLSLRRLTENGCPEESKDPFAGSQDYTEEDCGVGCTLLRTKIDQGVVKCFGDGVDETLMFPDEMQCTGRPYFVDRGKSKNLTLAAKGNRMLIPCVINNPNADVYLFHEENGMMVEVTDNSTYDLKAGFYLDTGPLADPYGTYVCTSTPDAEDETDTVKFNVSPPEDYVFYPSHKTVFGVPPFKFMWESNDELEVRNGSIGKFDKGMFAKADGSRPHVGTFEVFSNVTEREGSSGEIQVVRKSDRKVVHTWKFIYMNKPGLSLDKEKNLFRCQSATDDPPMLYAVPCENPNVCKLERKFFDDEDEDIRSGRENSQCGEGCVQLKIWRDKPLGFVRCKGDGVDETLQYFITENTTILTEEDKSSMDQFKIPEIMNGVRRFRVGETADFVCKANRYFYSKGFQWAVETKSGQKKFVDAKVREDVVVKDEIRSVISLKILDAEWKRVWCYTPQLASSQWANISQPIYLR</sequence>
<organism evidence="3 4">
    <name type="scientific">Orchesella dallaii</name>
    <dbReference type="NCBI Taxonomy" id="48710"/>
    <lineage>
        <taxon>Eukaryota</taxon>
        <taxon>Metazoa</taxon>
        <taxon>Ecdysozoa</taxon>
        <taxon>Arthropoda</taxon>
        <taxon>Hexapoda</taxon>
        <taxon>Collembola</taxon>
        <taxon>Entomobryomorpha</taxon>
        <taxon>Entomobryoidea</taxon>
        <taxon>Orchesellidae</taxon>
        <taxon>Orchesellinae</taxon>
        <taxon>Orchesella</taxon>
    </lineage>
</organism>
<dbReference type="InterPro" id="IPR013783">
    <property type="entry name" value="Ig-like_fold"/>
</dbReference>
<reference evidence="3 4" key="1">
    <citation type="submission" date="2024-08" db="EMBL/GenBank/DDBJ databases">
        <authorList>
            <person name="Cucini C."/>
            <person name="Frati F."/>
        </authorList>
    </citation>
    <scope>NUCLEOTIDE SEQUENCE [LARGE SCALE GENOMIC DNA]</scope>
</reference>
<comment type="caution">
    <text evidence="3">The sequence shown here is derived from an EMBL/GenBank/DDBJ whole genome shotgun (WGS) entry which is preliminary data.</text>
</comment>
<evidence type="ECO:0000256" key="2">
    <source>
        <dbReference type="SAM" id="Phobius"/>
    </source>
</evidence>